<organism evidence="1 2">
    <name type="scientific">Acetobacter thailandicus</name>
    <dbReference type="NCBI Taxonomy" id="1502842"/>
    <lineage>
        <taxon>Bacteria</taxon>
        <taxon>Pseudomonadati</taxon>
        <taxon>Pseudomonadota</taxon>
        <taxon>Alphaproteobacteria</taxon>
        <taxon>Acetobacterales</taxon>
        <taxon>Acetobacteraceae</taxon>
        <taxon>Acetobacter</taxon>
    </lineage>
</organism>
<dbReference type="GO" id="GO:0016740">
    <property type="term" value="F:transferase activity"/>
    <property type="evidence" value="ECO:0007669"/>
    <property type="project" value="UniProtKB-KW"/>
</dbReference>
<dbReference type="Pfam" id="PF05045">
    <property type="entry name" value="RgpF"/>
    <property type="match status" value="1"/>
</dbReference>
<proteinExistence type="predicted"/>
<evidence type="ECO:0000313" key="2">
    <source>
        <dbReference type="Proteomes" id="UP001301152"/>
    </source>
</evidence>
<dbReference type="EMBL" id="JAPIUZ010000002">
    <property type="protein sequence ID" value="MCX2563591.1"/>
    <property type="molecule type" value="Genomic_DNA"/>
</dbReference>
<comment type="caution">
    <text evidence="1">The sequence shown here is derived from an EMBL/GenBank/DDBJ whole genome shotgun (WGS) entry which is preliminary data.</text>
</comment>
<dbReference type="InterPro" id="IPR007739">
    <property type="entry name" value="RgpF"/>
</dbReference>
<dbReference type="RefSeq" id="WP_173559201.1">
    <property type="nucleotide sequence ID" value="NZ_JAPIUZ010000002.1"/>
</dbReference>
<keyword evidence="2" id="KW-1185">Reference proteome</keyword>
<keyword evidence="1" id="KW-0808">Transferase</keyword>
<evidence type="ECO:0000313" key="1">
    <source>
        <dbReference type="EMBL" id="MCX2563591.1"/>
    </source>
</evidence>
<accession>A0ABT3QE94</accession>
<name>A0ABT3QE94_9PROT</name>
<reference evidence="1 2" key="1">
    <citation type="submission" date="2022-11" db="EMBL/GenBank/DDBJ databases">
        <title>Genome sequencing of Acetobacter type strain.</title>
        <authorList>
            <person name="Heo J."/>
            <person name="Lee D."/>
            <person name="Han B.-H."/>
            <person name="Hong S.-B."/>
            <person name="Kwon S.-W."/>
        </authorList>
    </citation>
    <scope>NUCLEOTIDE SEQUENCE [LARGE SCALE GENOMIC DNA]</scope>
    <source>
        <strain evidence="1 2">KACC 21253</strain>
    </source>
</reference>
<protein>
    <submittedName>
        <fullName evidence="1">Glycosyl transferase</fullName>
    </submittedName>
</protein>
<dbReference type="Proteomes" id="UP001301152">
    <property type="component" value="Unassembled WGS sequence"/>
</dbReference>
<sequence length="295" mass="33496">MVCYPPPLPPGSLCLFAAYTPDGALPDYTKFYLRNLLECGLTLHVCFSGTEHITADSLTFCTENRIQTYTRPNKGLDFGAWCYLRNHIPTHNVPFIVLANDSVFGPFAPLPPLLQKFKASQKPAWGLVASRAVTPHLQSWFVSLSQQAWQAPAVKRIFHLPFENMSRSEIIWHGELGLSVALTDSGFTPDALWSDLRAPLARFFPANPAHARWRSFLRTGLVPFIKQELLRDNPYHIPALSDWRREILPGNGFNPAWIDAYLAGTPPRTTRTRSNRKGRLLYTMLSEADRYRPRF</sequence>
<gene>
    <name evidence="1" type="ORF">OQ497_06410</name>
</gene>